<accession>A0A4R0XA12</accession>
<feature type="region of interest" description="Disordered" evidence="1">
    <location>
        <begin position="126"/>
        <end position="150"/>
    </location>
</feature>
<evidence type="ECO:0000313" key="2">
    <source>
        <dbReference type="EMBL" id="TCG02701.1"/>
    </source>
</evidence>
<feature type="compositionally biased region" description="Basic and acidic residues" evidence="1">
    <location>
        <begin position="126"/>
        <end position="142"/>
    </location>
</feature>
<keyword evidence="3" id="KW-1185">Reference proteome</keyword>
<evidence type="ECO:0000313" key="3">
    <source>
        <dbReference type="Proteomes" id="UP000294200"/>
    </source>
</evidence>
<evidence type="ECO:0000256" key="1">
    <source>
        <dbReference type="SAM" id="MobiDB-lite"/>
    </source>
</evidence>
<dbReference type="Proteomes" id="UP000294200">
    <property type="component" value="Unassembled WGS sequence"/>
</dbReference>
<feature type="non-terminal residue" evidence="2">
    <location>
        <position position="1"/>
    </location>
</feature>
<name>A0A4R0XA12_9BURK</name>
<gene>
    <name evidence="2" type="ORF">BZM27_53905</name>
</gene>
<dbReference type="AlphaFoldDB" id="A0A4R0XA12"/>
<proteinExistence type="predicted"/>
<dbReference type="EMBL" id="MWML01000843">
    <property type="protein sequence ID" value="TCG02701.1"/>
    <property type="molecule type" value="Genomic_DNA"/>
</dbReference>
<organism evidence="2 3">
    <name type="scientific">Paraburkholderia steynii</name>
    <dbReference type="NCBI Taxonomy" id="1245441"/>
    <lineage>
        <taxon>Bacteria</taxon>
        <taxon>Pseudomonadati</taxon>
        <taxon>Pseudomonadota</taxon>
        <taxon>Betaproteobacteria</taxon>
        <taxon>Burkholderiales</taxon>
        <taxon>Burkholderiaceae</taxon>
        <taxon>Paraburkholderia</taxon>
    </lineage>
</organism>
<protein>
    <submittedName>
        <fullName evidence="2">Uncharacterized protein</fullName>
    </submittedName>
</protein>
<comment type="caution">
    <text evidence="2">The sequence shown here is derived from an EMBL/GenBank/DDBJ whole genome shotgun (WGS) entry which is preliminary data.</text>
</comment>
<reference evidence="2 3" key="1">
    <citation type="submission" date="2017-02" db="EMBL/GenBank/DDBJ databases">
        <title>Paraburkholderia sophoroidis sp. nov. and Paraburkholderia steynii sp. nov. rhizobial symbionts of the fynbos legume Hypocalyptus sophoroides.</title>
        <authorList>
            <person name="Steenkamp E.T."/>
            <person name="Beukes C.W."/>
            <person name="Van Zyl E."/>
            <person name="Avontuur J."/>
            <person name="Chan W.Y."/>
            <person name="Hassen A."/>
            <person name="Palmer M."/>
            <person name="Mthombeni L."/>
            <person name="Phalane F."/>
            <person name="Sereme K."/>
            <person name="Venter S.N."/>
        </authorList>
    </citation>
    <scope>NUCLEOTIDE SEQUENCE [LARGE SCALE GENOMIC DNA]</scope>
    <source>
        <strain evidence="2 3">HC1.1ba</strain>
    </source>
</reference>
<sequence>GAFAAKVTIPLERVDSWLKGAPISVEDAVAIQTVFGYTAPGCLARVGQKKAAIQHNDEYRPKGLGKRKALAVVGMAQLGDNGYWADIEYPVGHGDGYIDWADDGPRRIRNRMFGRLDAAPNQAWRIRDHRAEPSDSAREKRSWSSRKTVA</sequence>